<dbReference type="AlphaFoldDB" id="A0A6J5WDX7"/>
<organism evidence="2 3">
    <name type="scientific">Prunus armeniaca</name>
    <name type="common">Apricot</name>
    <name type="synonym">Armeniaca vulgaris</name>
    <dbReference type="NCBI Taxonomy" id="36596"/>
    <lineage>
        <taxon>Eukaryota</taxon>
        <taxon>Viridiplantae</taxon>
        <taxon>Streptophyta</taxon>
        <taxon>Embryophyta</taxon>
        <taxon>Tracheophyta</taxon>
        <taxon>Spermatophyta</taxon>
        <taxon>Magnoliopsida</taxon>
        <taxon>eudicotyledons</taxon>
        <taxon>Gunneridae</taxon>
        <taxon>Pentapetalae</taxon>
        <taxon>rosids</taxon>
        <taxon>fabids</taxon>
        <taxon>Rosales</taxon>
        <taxon>Rosaceae</taxon>
        <taxon>Amygdaloideae</taxon>
        <taxon>Amygdaleae</taxon>
        <taxon>Prunus</taxon>
    </lineage>
</organism>
<feature type="region of interest" description="Disordered" evidence="1">
    <location>
        <begin position="36"/>
        <end position="66"/>
    </location>
</feature>
<reference evidence="3" key="1">
    <citation type="journal article" date="2020" name="Genome Biol.">
        <title>Gamete binning: chromosome-level and haplotype-resolved genome assembly enabled by high-throughput single-cell sequencing of gamete genomes.</title>
        <authorList>
            <person name="Campoy J.A."/>
            <person name="Sun H."/>
            <person name="Goel M."/>
            <person name="Jiao W.-B."/>
            <person name="Folz-Donahue K."/>
            <person name="Wang N."/>
            <person name="Rubio M."/>
            <person name="Liu C."/>
            <person name="Kukat C."/>
            <person name="Ruiz D."/>
            <person name="Huettel B."/>
            <person name="Schneeberger K."/>
        </authorList>
    </citation>
    <scope>NUCLEOTIDE SEQUENCE [LARGE SCALE GENOMIC DNA]</scope>
    <source>
        <strain evidence="3">cv. Rojo Pasion</strain>
    </source>
</reference>
<accession>A0A6J5WDX7</accession>
<proteinExistence type="predicted"/>
<name>A0A6J5WDX7_PRUAR</name>
<keyword evidence="3" id="KW-1185">Reference proteome</keyword>
<evidence type="ECO:0000256" key="1">
    <source>
        <dbReference type="SAM" id="MobiDB-lite"/>
    </source>
</evidence>
<dbReference type="Proteomes" id="UP000507245">
    <property type="component" value="Unassembled WGS sequence"/>
</dbReference>
<evidence type="ECO:0000313" key="3">
    <source>
        <dbReference type="Proteomes" id="UP000507245"/>
    </source>
</evidence>
<evidence type="ECO:0000313" key="2">
    <source>
        <dbReference type="EMBL" id="CAB4298571.1"/>
    </source>
</evidence>
<gene>
    <name evidence="2" type="ORF">ORAREDHAP_LOCUS11088</name>
</gene>
<feature type="compositionally biased region" description="Basic and acidic residues" evidence="1">
    <location>
        <begin position="46"/>
        <end position="66"/>
    </location>
</feature>
<sequence length="66" mass="7036">MVELYRILFVGFKYFDNRSSLDSLTMKTVKAGVGGEGEGKTCGVADSRHSAGEKTVDKEDGGEGFG</sequence>
<protein>
    <submittedName>
        <fullName evidence="2">Uncharacterized protein</fullName>
    </submittedName>
</protein>
<dbReference type="EMBL" id="CAEKKB010000002">
    <property type="protein sequence ID" value="CAB4298571.1"/>
    <property type="molecule type" value="Genomic_DNA"/>
</dbReference>